<dbReference type="EMBL" id="AVPF01000020">
    <property type="protein sequence ID" value="KGX88337.1"/>
    <property type="molecule type" value="Genomic_DNA"/>
</dbReference>
<dbReference type="eggNOG" id="ENOG502ZBQ7">
    <property type="taxonomic scope" value="Bacteria"/>
</dbReference>
<dbReference type="STRING" id="1385511.GCA_000425225_02993"/>
<name>A0A0A5HXJ2_9BACI</name>
<accession>A0A0A5HXJ2</accession>
<sequence>MNQVKGYQVTEEILKHWEEKFVPTHDIFFFKENPSFFKADHFTRARANEISLDEKTAFLTWRVAGNANYVVKISNQDFHKLDEGLRQFILKEQLDLGRGMIFRESELSPLLNVLNKKDQTEFQTKLQETSFYDEASQENIYLLQGQAFRSLSSRIKATLLMAYANEWVSDYAFCNELSKGEVSELSKRNPIIAPYFDRFPVANGSNCLAAAITGATGNFEYIHEWMKEDRFLDLLQTEDYEMIKDKNIQEADVIVWKNQDGLPMHASYMLTEKLSFNKHGQTMFNPWQVLWIEDVMQEWNQDEFYVYRKLSKKPS</sequence>
<organism evidence="1 2">
    <name type="scientific">Pontibacillus marinus BH030004 = DSM 16465</name>
    <dbReference type="NCBI Taxonomy" id="1385511"/>
    <lineage>
        <taxon>Bacteria</taxon>
        <taxon>Bacillati</taxon>
        <taxon>Bacillota</taxon>
        <taxon>Bacilli</taxon>
        <taxon>Bacillales</taxon>
        <taxon>Bacillaceae</taxon>
        <taxon>Pontibacillus</taxon>
    </lineage>
</organism>
<evidence type="ECO:0000313" key="2">
    <source>
        <dbReference type="Proteomes" id="UP000030403"/>
    </source>
</evidence>
<proteinExistence type="predicted"/>
<dbReference type="Proteomes" id="UP000030403">
    <property type="component" value="Unassembled WGS sequence"/>
</dbReference>
<dbReference type="RefSeq" id="WP_027446637.1">
    <property type="nucleotide sequence ID" value="NZ_AULJ01000038.1"/>
</dbReference>
<evidence type="ECO:0000313" key="1">
    <source>
        <dbReference type="EMBL" id="KGX88337.1"/>
    </source>
</evidence>
<gene>
    <name evidence="1" type="ORF">N783_08690</name>
</gene>
<protein>
    <submittedName>
        <fullName evidence="1">Uncharacterized protein</fullName>
    </submittedName>
</protein>
<keyword evidence="2" id="KW-1185">Reference proteome</keyword>
<reference evidence="1 2" key="1">
    <citation type="submission" date="2013-08" db="EMBL/GenBank/DDBJ databases">
        <authorList>
            <person name="Huang J."/>
            <person name="Wang G."/>
        </authorList>
    </citation>
    <scope>NUCLEOTIDE SEQUENCE [LARGE SCALE GENOMIC DNA]</scope>
    <source>
        <strain evidence="1 2">BH030004</strain>
    </source>
</reference>
<dbReference type="AlphaFoldDB" id="A0A0A5HXJ2"/>
<comment type="caution">
    <text evidence="1">The sequence shown here is derived from an EMBL/GenBank/DDBJ whole genome shotgun (WGS) entry which is preliminary data.</text>
</comment>
<dbReference type="OrthoDB" id="2139078at2"/>